<evidence type="ECO:0000256" key="1">
    <source>
        <dbReference type="SAM" id="MobiDB-lite"/>
    </source>
</evidence>
<proteinExistence type="predicted"/>
<name>A0A653DQS1_CALMS</name>
<evidence type="ECO:0000313" key="3">
    <source>
        <dbReference type="Proteomes" id="UP000410492"/>
    </source>
</evidence>
<organism evidence="2 3">
    <name type="scientific">Callosobruchus maculatus</name>
    <name type="common">Southern cowpea weevil</name>
    <name type="synonym">Pulse bruchid</name>
    <dbReference type="NCBI Taxonomy" id="64391"/>
    <lineage>
        <taxon>Eukaryota</taxon>
        <taxon>Metazoa</taxon>
        <taxon>Ecdysozoa</taxon>
        <taxon>Arthropoda</taxon>
        <taxon>Hexapoda</taxon>
        <taxon>Insecta</taxon>
        <taxon>Pterygota</taxon>
        <taxon>Neoptera</taxon>
        <taxon>Endopterygota</taxon>
        <taxon>Coleoptera</taxon>
        <taxon>Polyphaga</taxon>
        <taxon>Cucujiformia</taxon>
        <taxon>Chrysomeloidea</taxon>
        <taxon>Chrysomelidae</taxon>
        <taxon>Bruchinae</taxon>
        <taxon>Bruchini</taxon>
        <taxon>Callosobruchus</taxon>
    </lineage>
</organism>
<dbReference type="AlphaFoldDB" id="A0A653DQS1"/>
<dbReference type="OrthoDB" id="8815311at2759"/>
<feature type="non-terminal residue" evidence="2">
    <location>
        <position position="1"/>
    </location>
</feature>
<evidence type="ECO:0000313" key="2">
    <source>
        <dbReference type="EMBL" id="VEN62583.1"/>
    </source>
</evidence>
<dbReference type="PANTHER" id="PTHR11243:SF38">
    <property type="entry name" value="GROWTH FACTOR RECEPTOR-BOUND PROTEIN 14-LIKE ISOFORM X1"/>
    <property type="match status" value="1"/>
</dbReference>
<dbReference type="EMBL" id="CAACVG010013997">
    <property type="protein sequence ID" value="VEN62583.1"/>
    <property type="molecule type" value="Genomic_DNA"/>
</dbReference>
<sequence>QISEDRRLYQDVRLLCDLRRYHAYAALNAKNQLRAPSEWGVVLRPEAEPISTAGGADQERRRLNGAAAGTDLDGGGSGGGEGGGGGGTTDKGGGGAEQLRCLACDSERVRSCWVTAMRLAKYGKQLRENYRAFRNKQGDSINPKDYNSYSVPN</sequence>
<dbReference type="InterPro" id="IPR039664">
    <property type="entry name" value="GRB/APBB1IP"/>
</dbReference>
<gene>
    <name evidence="2" type="ORF">CALMAC_LOCUS19672</name>
</gene>
<feature type="region of interest" description="Disordered" evidence="1">
    <location>
        <begin position="49"/>
        <end position="93"/>
    </location>
</feature>
<feature type="non-terminal residue" evidence="2">
    <location>
        <position position="153"/>
    </location>
</feature>
<dbReference type="PANTHER" id="PTHR11243">
    <property type="entry name" value="GROWTH FACTOR RECEPTOR-BOUND PROTEIN"/>
    <property type="match status" value="1"/>
</dbReference>
<dbReference type="Gene3D" id="2.30.29.30">
    <property type="entry name" value="Pleckstrin-homology domain (PH domain)/Phosphotyrosine-binding domain (PTB)"/>
    <property type="match status" value="1"/>
</dbReference>
<keyword evidence="3" id="KW-1185">Reference proteome</keyword>
<dbReference type="Proteomes" id="UP000410492">
    <property type="component" value="Unassembled WGS sequence"/>
</dbReference>
<protein>
    <submittedName>
        <fullName evidence="2">Uncharacterized protein</fullName>
    </submittedName>
</protein>
<dbReference type="InterPro" id="IPR011993">
    <property type="entry name" value="PH-like_dom_sf"/>
</dbReference>
<accession>A0A653DQS1</accession>
<feature type="compositionally biased region" description="Gly residues" evidence="1">
    <location>
        <begin position="72"/>
        <end position="93"/>
    </location>
</feature>
<reference evidence="2 3" key="1">
    <citation type="submission" date="2019-01" db="EMBL/GenBank/DDBJ databases">
        <authorList>
            <person name="Sayadi A."/>
        </authorList>
    </citation>
    <scope>NUCLEOTIDE SEQUENCE [LARGE SCALE GENOMIC DNA]</scope>
</reference>